<dbReference type="Proteomes" id="UP000777935">
    <property type="component" value="Unassembled WGS sequence"/>
</dbReference>
<comment type="caution">
    <text evidence="3">The sequence shown here is derived from an EMBL/GenBank/DDBJ whole genome shotgun (WGS) entry which is preliminary data.</text>
</comment>
<protein>
    <submittedName>
        <fullName evidence="3">YceI family protein</fullName>
    </submittedName>
</protein>
<gene>
    <name evidence="3" type="ORF">HRQ87_03825</name>
</gene>
<name>A0ABX2IM22_9RHOB</name>
<evidence type="ECO:0000259" key="2">
    <source>
        <dbReference type="SMART" id="SM00867"/>
    </source>
</evidence>
<organism evidence="3 4">
    <name type="scientific">Parasulfitobacter algicola</name>
    <dbReference type="NCBI Taxonomy" id="2614809"/>
    <lineage>
        <taxon>Bacteria</taxon>
        <taxon>Pseudomonadati</taxon>
        <taxon>Pseudomonadota</taxon>
        <taxon>Alphaproteobacteria</taxon>
        <taxon>Rhodobacterales</taxon>
        <taxon>Roseobacteraceae</taxon>
        <taxon>Parasulfitobacter</taxon>
    </lineage>
</organism>
<dbReference type="InterPro" id="IPR007372">
    <property type="entry name" value="Lipid/polyisoprenoid-bd_YceI"/>
</dbReference>
<accession>A0ABX2IM22</accession>
<dbReference type="PANTHER" id="PTHR34406">
    <property type="entry name" value="PROTEIN YCEI"/>
    <property type="match status" value="1"/>
</dbReference>
<feature type="domain" description="Lipid/polyisoprenoid-binding YceI-like" evidence="2">
    <location>
        <begin position="21"/>
        <end position="183"/>
    </location>
</feature>
<keyword evidence="4" id="KW-1185">Reference proteome</keyword>
<reference evidence="3 4" key="1">
    <citation type="submission" date="2020-06" db="EMBL/GenBank/DDBJ databases">
        <title>Sulfitobacter algicola sp. nov., isolated from green algae.</title>
        <authorList>
            <person name="Wang C."/>
        </authorList>
    </citation>
    <scope>NUCLEOTIDE SEQUENCE [LARGE SCALE GENOMIC DNA]</scope>
    <source>
        <strain evidence="3 4">1151</strain>
    </source>
</reference>
<evidence type="ECO:0000313" key="4">
    <source>
        <dbReference type="Proteomes" id="UP000777935"/>
    </source>
</evidence>
<keyword evidence="1" id="KW-0732">Signal</keyword>
<sequence>MRLILFLFCVLAGPALADPQAYRLDAQRSSVGFTYAFQGQPTQGTMPVRSADITLDLRDVSRSQVTVALDPSRARAGFVFATQTMKGPSILDTARFPTITFRSTRVTGTVNDARLTGDITIRGVTRPITLTAGLFQEQGVDPAQRDKLLIVMKGSVNRNDFGAGGWPDYVDERIDLNIRAWIDRVQ</sequence>
<feature type="chain" id="PRO_5045893387" evidence="1">
    <location>
        <begin position="18"/>
        <end position="186"/>
    </location>
</feature>
<dbReference type="SUPFAM" id="SSF101874">
    <property type="entry name" value="YceI-like"/>
    <property type="match status" value="1"/>
</dbReference>
<dbReference type="Gene3D" id="2.40.128.110">
    <property type="entry name" value="Lipid/polyisoprenoid-binding, YceI-like"/>
    <property type="match status" value="1"/>
</dbReference>
<proteinExistence type="predicted"/>
<dbReference type="SMART" id="SM00867">
    <property type="entry name" value="YceI"/>
    <property type="match status" value="1"/>
</dbReference>
<feature type="signal peptide" evidence="1">
    <location>
        <begin position="1"/>
        <end position="17"/>
    </location>
</feature>
<dbReference type="PANTHER" id="PTHR34406:SF1">
    <property type="entry name" value="PROTEIN YCEI"/>
    <property type="match status" value="1"/>
</dbReference>
<dbReference type="Pfam" id="PF04264">
    <property type="entry name" value="YceI"/>
    <property type="match status" value="1"/>
</dbReference>
<evidence type="ECO:0000313" key="3">
    <source>
        <dbReference type="EMBL" id="NSX53924.1"/>
    </source>
</evidence>
<dbReference type="InterPro" id="IPR036761">
    <property type="entry name" value="TTHA0802/YceI-like_sf"/>
</dbReference>
<dbReference type="EMBL" id="JABUFE010000002">
    <property type="protein sequence ID" value="NSX53924.1"/>
    <property type="molecule type" value="Genomic_DNA"/>
</dbReference>
<evidence type="ECO:0000256" key="1">
    <source>
        <dbReference type="SAM" id="SignalP"/>
    </source>
</evidence>
<dbReference type="RefSeq" id="WP_174135440.1">
    <property type="nucleotide sequence ID" value="NZ_JABUFE010000002.1"/>
</dbReference>